<protein>
    <submittedName>
        <fullName evidence="15">CNNM transmembrane domain-containing protein</fullName>
    </submittedName>
</protein>
<feature type="transmembrane region" description="Helical" evidence="11">
    <location>
        <begin position="218"/>
        <end position="239"/>
    </location>
</feature>
<dbReference type="PANTHER" id="PTHR12064:SF94">
    <property type="entry name" value="UNEXTENDED PROTEIN"/>
    <property type="match status" value="1"/>
</dbReference>
<dbReference type="Gene3D" id="3.10.580.10">
    <property type="entry name" value="CBS-domain"/>
    <property type="match status" value="1"/>
</dbReference>
<proteinExistence type="inferred from homology"/>
<feature type="domain" description="CNNM transmembrane" evidence="13">
    <location>
        <begin position="156"/>
        <end position="339"/>
    </location>
</feature>
<evidence type="ECO:0000256" key="8">
    <source>
        <dbReference type="ARBA" id="ARBA00023136"/>
    </source>
</evidence>
<dbReference type="SUPFAM" id="SSF54631">
    <property type="entry name" value="CBS-domain pair"/>
    <property type="match status" value="1"/>
</dbReference>
<dbReference type="GO" id="GO:0040018">
    <property type="term" value="P:positive regulation of multicellular organism growth"/>
    <property type="evidence" value="ECO:0007669"/>
    <property type="project" value="UniProtKB-ARBA"/>
</dbReference>
<keyword evidence="6" id="KW-0813">Transport</keyword>
<evidence type="ECO:0000313" key="15">
    <source>
        <dbReference type="WBParaSite" id="ACRNAN_Path_742.g2815.t1"/>
    </source>
</evidence>
<evidence type="ECO:0000259" key="12">
    <source>
        <dbReference type="PROSITE" id="PS51371"/>
    </source>
</evidence>
<evidence type="ECO:0000256" key="9">
    <source>
        <dbReference type="PROSITE-ProRule" id="PRU00703"/>
    </source>
</evidence>
<dbReference type="GO" id="GO:0032026">
    <property type="term" value="P:response to magnesium ion"/>
    <property type="evidence" value="ECO:0007669"/>
    <property type="project" value="UniProtKB-ARBA"/>
</dbReference>
<evidence type="ECO:0000256" key="6">
    <source>
        <dbReference type="ARBA" id="ARBA00023065"/>
    </source>
</evidence>
<comment type="similarity">
    <text evidence="2">Belongs to the ACDP family.</text>
</comment>
<keyword evidence="4" id="KW-0677">Repeat</keyword>
<evidence type="ECO:0000256" key="1">
    <source>
        <dbReference type="ARBA" id="ARBA00004554"/>
    </source>
</evidence>
<keyword evidence="7 9" id="KW-0129">CBS domain</keyword>
<comment type="subcellular location">
    <subcellularLocation>
        <location evidence="1">Basolateral cell membrane</location>
        <topology evidence="1">Multi-pass membrane protein</topology>
    </subcellularLocation>
</comment>
<evidence type="ECO:0000256" key="7">
    <source>
        <dbReference type="ARBA" id="ARBA00023122"/>
    </source>
</evidence>
<evidence type="ECO:0000256" key="4">
    <source>
        <dbReference type="ARBA" id="ARBA00022737"/>
    </source>
</evidence>
<keyword evidence="3 10" id="KW-0812">Transmembrane</keyword>
<dbReference type="Pfam" id="PF25562">
    <property type="entry name" value="CNBH_CNNM2_C"/>
    <property type="match status" value="1"/>
</dbReference>
<dbReference type="PROSITE" id="PS51846">
    <property type="entry name" value="CNNM"/>
    <property type="match status" value="1"/>
</dbReference>
<accession>A0A914CAS9</accession>
<evidence type="ECO:0000256" key="2">
    <source>
        <dbReference type="ARBA" id="ARBA00010484"/>
    </source>
</evidence>
<feature type="domain" description="CBS" evidence="12">
    <location>
        <begin position="420"/>
        <end position="484"/>
    </location>
</feature>
<name>A0A914CAS9_9BILA</name>
<dbReference type="InterPro" id="IPR044751">
    <property type="entry name" value="Ion_transp-like_CBS"/>
</dbReference>
<evidence type="ECO:0000256" key="10">
    <source>
        <dbReference type="PROSITE-ProRule" id="PRU01193"/>
    </source>
</evidence>
<keyword evidence="14" id="KW-1185">Reference proteome</keyword>
<keyword evidence="5 10" id="KW-1133">Transmembrane helix</keyword>
<dbReference type="Proteomes" id="UP000887540">
    <property type="component" value="Unplaced"/>
</dbReference>
<evidence type="ECO:0000256" key="3">
    <source>
        <dbReference type="ARBA" id="ARBA00022692"/>
    </source>
</evidence>
<dbReference type="GO" id="GO:1905941">
    <property type="term" value="P:positive regulation of gonad development"/>
    <property type="evidence" value="ECO:0007669"/>
    <property type="project" value="UniProtKB-ARBA"/>
</dbReference>
<dbReference type="Pfam" id="PF00571">
    <property type="entry name" value="CBS"/>
    <property type="match status" value="1"/>
</dbReference>
<dbReference type="GO" id="GO:0008340">
    <property type="term" value="P:determination of adult lifespan"/>
    <property type="evidence" value="ECO:0007669"/>
    <property type="project" value="UniProtKB-ARBA"/>
</dbReference>
<feature type="transmembrane region" description="Helical" evidence="11">
    <location>
        <begin position="245"/>
        <end position="263"/>
    </location>
</feature>
<dbReference type="AlphaFoldDB" id="A0A914CAS9"/>
<keyword evidence="6" id="KW-0406">Ion transport</keyword>
<dbReference type="WBParaSite" id="ACRNAN_Path_742.g2815.t1">
    <property type="protein sequence ID" value="ACRNAN_Path_742.g2815.t1"/>
    <property type="gene ID" value="ACRNAN_Path_742.g2815"/>
</dbReference>
<dbReference type="InterPro" id="IPR000644">
    <property type="entry name" value="CBS_dom"/>
</dbReference>
<reference evidence="15" key="1">
    <citation type="submission" date="2022-11" db="UniProtKB">
        <authorList>
            <consortium name="WormBaseParasite"/>
        </authorList>
    </citation>
    <scope>IDENTIFICATION</scope>
</reference>
<dbReference type="PANTHER" id="PTHR12064">
    <property type="entry name" value="METAL TRANSPORTER CNNM"/>
    <property type="match status" value="1"/>
</dbReference>
<dbReference type="CDD" id="cd04590">
    <property type="entry name" value="CBS_pair_CorC_HlyC_assoc"/>
    <property type="match status" value="1"/>
</dbReference>
<dbReference type="FunFam" id="3.10.580.10:FF:000006">
    <property type="entry name" value="DUF21 and CBS domain protein"/>
    <property type="match status" value="1"/>
</dbReference>
<dbReference type="InterPro" id="IPR002550">
    <property type="entry name" value="CNNM"/>
</dbReference>
<evidence type="ECO:0000256" key="5">
    <source>
        <dbReference type="ARBA" id="ARBA00022989"/>
    </source>
</evidence>
<dbReference type="GO" id="GO:0010960">
    <property type="term" value="P:magnesium ion homeostasis"/>
    <property type="evidence" value="ECO:0007669"/>
    <property type="project" value="InterPro"/>
</dbReference>
<feature type="transmembrane region" description="Helical" evidence="11">
    <location>
        <begin position="164"/>
        <end position="187"/>
    </location>
</feature>
<evidence type="ECO:0000256" key="11">
    <source>
        <dbReference type="SAM" id="Phobius"/>
    </source>
</evidence>
<evidence type="ECO:0000259" key="13">
    <source>
        <dbReference type="PROSITE" id="PS51846"/>
    </source>
</evidence>
<evidence type="ECO:0000313" key="14">
    <source>
        <dbReference type="Proteomes" id="UP000887540"/>
    </source>
</evidence>
<dbReference type="GO" id="GO:0015693">
    <property type="term" value="P:magnesium ion transport"/>
    <property type="evidence" value="ECO:0007669"/>
    <property type="project" value="UniProtKB-ARBA"/>
</dbReference>
<dbReference type="InterPro" id="IPR046342">
    <property type="entry name" value="CBS_dom_sf"/>
</dbReference>
<dbReference type="PROSITE" id="PS51371">
    <property type="entry name" value="CBS"/>
    <property type="match status" value="1"/>
</dbReference>
<keyword evidence="8 10" id="KW-0472">Membrane</keyword>
<dbReference type="GO" id="GO:0040026">
    <property type="term" value="P:positive regulation of vulval development"/>
    <property type="evidence" value="ECO:0007669"/>
    <property type="project" value="UniProtKB-ARBA"/>
</dbReference>
<dbReference type="GO" id="GO:0016323">
    <property type="term" value="C:basolateral plasma membrane"/>
    <property type="evidence" value="ECO:0007669"/>
    <property type="project" value="UniProtKB-SubCell"/>
</dbReference>
<organism evidence="14 15">
    <name type="scientific">Acrobeloides nanus</name>
    <dbReference type="NCBI Taxonomy" id="290746"/>
    <lineage>
        <taxon>Eukaryota</taxon>
        <taxon>Metazoa</taxon>
        <taxon>Ecdysozoa</taxon>
        <taxon>Nematoda</taxon>
        <taxon>Chromadorea</taxon>
        <taxon>Rhabditida</taxon>
        <taxon>Tylenchina</taxon>
        <taxon>Cephalobomorpha</taxon>
        <taxon>Cephaloboidea</taxon>
        <taxon>Cephalobidae</taxon>
        <taxon>Acrobeloides</taxon>
    </lineage>
</organism>
<sequence>MLVYKFTSLLMADEIHKGQITIQKIPQLSGFRVEPVDQHDAGFLGYTPKGLSIVEPDAEMLVVIMGYWLDDIDLIGFTLTDNCSDTIFDVERSEHMVRTEKRLIFKFSFNEENAIFKTCVKPVSVMTPDGNAITSPYYLIDEPEFHVTTVLPPRTFHFPPPFEIGILIFLLILSGLFSGLSLGLMALSPSELELISKSGTEAERKYAKKIIPIRKSGNFLLCSLLIGNVFVNSSISILFDDLTSGFVALIVSSLGIVTFGEIVPQSVCVKKGLQVGAHTVWITKFFMILTSPISYPISRILDCLLGEEVFSYDRKRLIELIKMSAINVIDLAEELKIAVGAMEISDKTVGDVMTKINDVFMLNETTVLNPKTINEILRMGYTRIPIYSGDRNNVVSLLFVKDLALIDPDDNFTVKTVCDFHKHKLRLVMADMSLRALLEEFKKGEYHLALVQRRTKDPDYLELVGLITLEDIVEEILQAEIVDESDVIVDNVNRTKRLKRKESKYLPALFENDSNSLLISTQMQVVTMQWLKTNHSAFHSDLIAQSVLEKLVRQHVRRTEISTEELDPSDVAYNPATRLYTKKTLSNKFILILEGRVNVTIGESAMTFEAGPWYCFGTEVLDSVLKLIRKHKENQENEKFQDIGFIDTARSLGGRDPSPVKKMRDGSFSGREVSLTRRDLSGTRRDGSLSKLGEFSNRHSLESEARRITFVPDYTAVITDDCTFLEITATSYVLAYKTSLISFEKHY</sequence>
<feature type="transmembrane region" description="Helical" evidence="11">
    <location>
        <begin position="275"/>
        <end position="295"/>
    </location>
</feature>
<dbReference type="Pfam" id="PF01595">
    <property type="entry name" value="CNNM"/>
    <property type="match status" value="1"/>
</dbReference>
<dbReference type="InterPro" id="IPR045095">
    <property type="entry name" value="ACDP"/>
</dbReference>
<dbReference type="GO" id="GO:0022857">
    <property type="term" value="F:transmembrane transporter activity"/>
    <property type="evidence" value="ECO:0007669"/>
    <property type="project" value="TreeGrafter"/>
</dbReference>